<dbReference type="SMART" id="SM00490">
    <property type="entry name" value="HELICc"/>
    <property type="match status" value="1"/>
</dbReference>
<evidence type="ECO:0000256" key="3">
    <source>
        <dbReference type="ARBA" id="ARBA00012552"/>
    </source>
</evidence>
<sequence>MALNHQLEPITFVPRKKRKQNAVSKDTGSNQTSSDSNIATNSGAIPNNEGVTESSASNSGTQSSSAIREPTRLIESKTFNGVVSSETSASSSLESANSAVYGRKQKTVIPEWRVQKEKEINTSLSHNDKQNREVPEHKKWIDKNSEEMTDRDYRIMIRDLEISCNVPLKPLCTWKQLGQPLSSKLTNAGFSMPTPIQRAAVQLALDGHDVIATASTGSGKTLAFLIPFWKKQLKNALILAPTRELALQIAVVATKFGFSKPASTRVVSIVGGRDFTEQAEELNSRTATENLIIVATPGRLVDFLQQGLIELTEFKYLVFDEADRMIDLGFEEQISEIMKTLPRQQERQTLMFSATWPEKVESVCLKYISDNHAKVKIGNTSSINTNIVQSVEYLEPAEKSQRLIGLVKNNRGPIIVFAATKIEVDRLTSRLQTLDLAVDCLHGTLSQENRERVLKALKTGQIKCIIATDVASRGIDVPNVRLVVNFDMPRDIETYTHRIGRTGRAGNDGRAISFVTSKDENIYPELREKLRKTGAHVPSFLYNTRQ</sequence>
<keyword evidence="5" id="KW-0698">rRNA processing</keyword>
<dbReference type="PROSITE" id="PS51194">
    <property type="entry name" value="HELICASE_CTER"/>
    <property type="match status" value="1"/>
</dbReference>
<dbReference type="PANTHER" id="PTHR47958">
    <property type="entry name" value="ATP-DEPENDENT RNA HELICASE DBP3"/>
    <property type="match status" value="1"/>
</dbReference>
<accession>A0AAV5RGX5</accession>
<dbReference type="GO" id="GO:0003676">
    <property type="term" value="F:nucleic acid binding"/>
    <property type="evidence" value="ECO:0007669"/>
    <property type="project" value="InterPro"/>
</dbReference>
<dbReference type="InterPro" id="IPR011545">
    <property type="entry name" value="DEAD/DEAH_box_helicase_dom"/>
</dbReference>
<evidence type="ECO:0000256" key="5">
    <source>
        <dbReference type="ARBA" id="ARBA00022552"/>
    </source>
</evidence>
<dbReference type="SUPFAM" id="SSF52540">
    <property type="entry name" value="P-loop containing nucleoside triphosphate hydrolases"/>
    <property type="match status" value="1"/>
</dbReference>
<evidence type="ECO:0000256" key="12">
    <source>
        <dbReference type="ARBA" id="ARBA00039328"/>
    </source>
</evidence>
<gene>
    <name evidence="19" type="ORF">DASB73_016610</name>
</gene>
<evidence type="ECO:0000259" key="18">
    <source>
        <dbReference type="PROSITE" id="PS51194"/>
    </source>
</evidence>
<comment type="subcellular location">
    <subcellularLocation>
        <location evidence="1">Nucleus</location>
        <location evidence="1">Nucleolus</location>
    </subcellularLocation>
</comment>
<feature type="domain" description="Helicase ATP-binding" evidence="17">
    <location>
        <begin position="201"/>
        <end position="374"/>
    </location>
</feature>
<evidence type="ECO:0000256" key="13">
    <source>
        <dbReference type="ARBA" id="ARBA00039606"/>
    </source>
</evidence>
<dbReference type="GO" id="GO:0005524">
    <property type="term" value="F:ATP binding"/>
    <property type="evidence" value="ECO:0007669"/>
    <property type="project" value="UniProtKB-KW"/>
</dbReference>
<dbReference type="CDD" id="cd18787">
    <property type="entry name" value="SF2_C_DEAD"/>
    <property type="match status" value="1"/>
</dbReference>
<dbReference type="Pfam" id="PF00271">
    <property type="entry name" value="Helicase_C"/>
    <property type="match status" value="1"/>
</dbReference>
<dbReference type="Pfam" id="PF00270">
    <property type="entry name" value="DEAD"/>
    <property type="match status" value="1"/>
</dbReference>
<proteinExistence type="inferred from homology"/>
<protein>
    <recommendedName>
        <fullName evidence="12">ATP-dependent RNA helicase DBP3</fullName>
        <ecNumber evidence="3">3.6.4.13</ecNumber>
    </recommendedName>
    <alternativeName>
        <fullName evidence="13">ATP-dependent RNA helicase dbp3</fullName>
    </alternativeName>
</protein>
<keyword evidence="4" id="KW-0690">Ribosome biogenesis</keyword>
<feature type="domain" description="Helicase C-terminal" evidence="18">
    <location>
        <begin position="399"/>
        <end position="545"/>
    </location>
</feature>
<keyword evidence="7 15" id="KW-0378">Hydrolase</keyword>
<keyword evidence="9 15" id="KW-0067">ATP-binding</keyword>
<dbReference type="GO" id="GO:0016787">
    <property type="term" value="F:hydrolase activity"/>
    <property type="evidence" value="ECO:0007669"/>
    <property type="project" value="UniProtKB-KW"/>
</dbReference>
<evidence type="ECO:0000256" key="6">
    <source>
        <dbReference type="ARBA" id="ARBA00022741"/>
    </source>
</evidence>
<dbReference type="InterPro" id="IPR027417">
    <property type="entry name" value="P-loop_NTPase"/>
</dbReference>
<evidence type="ECO:0000256" key="16">
    <source>
        <dbReference type="SAM" id="MobiDB-lite"/>
    </source>
</evidence>
<comment type="caution">
    <text evidence="19">The sequence shown here is derived from an EMBL/GenBank/DDBJ whole genome shotgun (WGS) entry which is preliminary data.</text>
</comment>
<evidence type="ECO:0000256" key="15">
    <source>
        <dbReference type="RuleBase" id="RU000492"/>
    </source>
</evidence>
<dbReference type="SMART" id="SM00487">
    <property type="entry name" value="DEXDc"/>
    <property type="match status" value="1"/>
</dbReference>
<feature type="compositionally biased region" description="Low complexity" evidence="16">
    <location>
        <begin position="54"/>
        <end position="65"/>
    </location>
</feature>
<evidence type="ECO:0000256" key="11">
    <source>
        <dbReference type="ARBA" id="ARBA00037449"/>
    </source>
</evidence>
<dbReference type="PROSITE" id="PS00039">
    <property type="entry name" value="DEAD_ATP_HELICASE"/>
    <property type="match status" value="1"/>
</dbReference>
<evidence type="ECO:0000259" key="17">
    <source>
        <dbReference type="PROSITE" id="PS51192"/>
    </source>
</evidence>
<evidence type="ECO:0000256" key="1">
    <source>
        <dbReference type="ARBA" id="ARBA00004604"/>
    </source>
</evidence>
<evidence type="ECO:0000256" key="4">
    <source>
        <dbReference type="ARBA" id="ARBA00022517"/>
    </source>
</evidence>
<evidence type="ECO:0000313" key="19">
    <source>
        <dbReference type="EMBL" id="GMM50703.1"/>
    </source>
</evidence>
<evidence type="ECO:0000256" key="7">
    <source>
        <dbReference type="ARBA" id="ARBA00022801"/>
    </source>
</evidence>
<keyword evidence="10" id="KW-0539">Nucleus</keyword>
<comment type="similarity">
    <text evidence="2">Belongs to the DEAD box helicase family. DDX5/DBP2 subfamily.</text>
</comment>
<evidence type="ECO:0000256" key="10">
    <source>
        <dbReference type="ARBA" id="ARBA00023242"/>
    </source>
</evidence>
<feature type="compositionally biased region" description="Polar residues" evidence="16">
    <location>
        <begin position="21"/>
        <end position="53"/>
    </location>
</feature>
<comment type="catalytic activity">
    <reaction evidence="14">
        <text>ATP + H2O = ADP + phosphate + H(+)</text>
        <dbReference type="Rhea" id="RHEA:13065"/>
        <dbReference type="ChEBI" id="CHEBI:15377"/>
        <dbReference type="ChEBI" id="CHEBI:15378"/>
        <dbReference type="ChEBI" id="CHEBI:30616"/>
        <dbReference type="ChEBI" id="CHEBI:43474"/>
        <dbReference type="ChEBI" id="CHEBI:456216"/>
        <dbReference type="EC" id="3.6.4.13"/>
    </reaction>
</comment>
<keyword evidence="8 15" id="KW-0347">Helicase</keyword>
<dbReference type="InterPro" id="IPR001650">
    <property type="entry name" value="Helicase_C-like"/>
</dbReference>
<dbReference type="InterPro" id="IPR014001">
    <property type="entry name" value="Helicase_ATP-bd"/>
</dbReference>
<evidence type="ECO:0000256" key="2">
    <source>
        <dbReference type="ARBA" id="ARBA00009334"/>
    </source>
</evidence>
<dbReference type="AlphaFoldDB" id="A0AAV5RGX5"/>
<dbReference type="Gene3D" id="3.40.50.300">
    <property type="entry name" value="P-loop containing nucleotide triphosphate hydrolases"/>
    <property type="match status" value="2"/>
</dbReference>
<comment type="function">
    <text evidence="11">ATP-dependent RNA helicase required for 60S ribosomal subunit synthesis. Involved in efficient pre-rRNA processing, predominantly at site A3, which is necessary for the normal formation of 25S and 5.8S rRNAs.</text>
</comment>
<evidence type="ECO:0000256" key="9">
    <source>
        <dbReference type="ARBA" id="ARBA00022840"/>
    </source>
</evidence>
<name>A0AAV5RGX5_STABA</name>
<dbReference type="CDD" id="cd00268">
    <property type="entry name" value="DEADc"/>
    <property type="match status" value="1"/>
</dbReference>
<keyword evidence="6 15" id="KW-0547">Nucleotide-binding</keyword>
<evidence type="ECO:0000256" key="14">
    <source>
        <dbReference type="ARBA" id="ARBA00047984"/>
    </source>
</evidence>
<dbReference type="InterPro" id="IPR044742">
    <property type="entry name" value="DEAD/DEAH_RhlB"/>
</dbReference>
<keyword evidence="20" id="KW-1185">Reference proteome</keyword>
<organism evidence="19 20">
    <name type="scientific">Starmerella bacillaris</name>
    <name type="common">Yeast</name>
    <name type="synonym">Candida zemplinina</name>
    <dbReference type="NCBI Taxonomy" id="1247836"/>
    <lineage>
        <taxon>Eukaryota</taxon>
        <taxon>Fungi</taxon>
        <taxon>Dikarya</taxon>
        <taxon>Ascomycota</taxon>
        <taxon>Saccharomycotina</taxon>
        <taxon>Dipodascomycetes</taxon>
        <taxon>Dipodascales</taxon>
        <taxon>Trichomonascaceae</taxon>
        <taxon>Starmerella</taxon>
    </lineage>
</organism>
<evidence type="ECO:0000313" key="20">
    <source>
        <dbReference type="Proteomes" id="UP001362899"/>
    </source>
</evidence>
<reference evidence="19 20" key="1">
    <citation type="journal article" date="2023" name="Elife">
        <title>Identification of key yeast species and microbe-microbe interactions impacting larval growth of Drosophila in the wild.</title>
        <authorList>
            <person name="Mure A."/>
            <person name="Sugiura Y."/>
            <person name="Maeda R."/>
            <person name="Honda K."/>
            <person name="Sakurai N."/>
            <person name="Takahashi Y."/>
            <person name="Watada M."/>
            <person name="Katoh T."/>
            <person name="Gotoh A."/>
            <person name="Gotoh Y."/>
            <person name="Taniguchi I."/>
            <person name="Nakamura K."/>
            <person name="Hayashi T."/>
            <person name="Katayama T."/>
            <person name="Uemura T."/>
            <person name="Hattori Y."/>
        </authorList>
    </citation>
    <scope>NUCLEOTIDE SEQUENCE [LARGE SCALE GENOMIC DNA]</scope>
    <source>
        <strain evidence="19 20">SB-73</strain>
    </source>
</reference>
<dbReference type="EC" id="3.6.4.13" evidence="3"/>
<dbReference type="EMBL" id="BTGC01000003">
    <property type="protein sequence ID" value="GMM50703.1"/>
    <property type="molecule type" value="Genomic_DNA"/>
</dbReference>
<feature type="region of interest" description="Disordered" evidence="16">
    <location>
        <begin position="1"/>
        <end position="72"/>
    </location>
</feature>
<evidence type="ECO:0000256" key="8">
    <source>
        <dbReference type="ARBA" id="ARBA00022806"/>
    </source>
</evidence>
<dbReference type="GO" id="GO:0003724">
    <property type="term" value="F:RNA helicase activity"/>
    <property type="evidence" value="ECO:0007669"/>
    <property type="project" value="UniProtKB-EC"/>
</dbReference>
<dbReference type="Proteomes" id="UP001362899">
    <property type="component" value="Unassembled WGS sequence"/>
</dbReference>
<dbReference type="InterPro" id="IPR000629">
    <property type="entry name" value="RNA-helicase_DEAD-box_CS"/>
</dbReference>
<dbReference type="PROSITE" id="PS51192">
    <property type="entry name" value="HELICASE_ATP_BIND_1"/>
    <property type="match status" value="1"/>
</dbReference>